<dbReference type="InterPro" id="IPR002781">
    <property type="entry name" value="TM_pro_TauE-like"/>
</dbReference>
<feature type="transmembrane region" description="Helical" evidence="5">
    <location>
        <begin position="197"/>
        <end position="215"/>
    </location>
</feature>
<evidence type="ECO:0000256" key="2">
    <source>
        <dbReference type="ARBA" id="ARBA00022692"/>
    </source>
</evidence>
<feature type="transmembrane region" description="Helical" evidence="5">
    <location>
        <begin position="108"/>
        <end position="125"/>
    </location>
</feature>
<evidence type="ECO:0000256" key="3">
    <source>
        <dbReference type="ARBA" id="ARBA00022989"/>
    </source>
</evidence>
<feature type="transmembrane region" description="Helical" evidence="5">
    <location>
        <begin position="12"/>
        <end position="41"/>
    </location>
</feature>
<evidence type="ECO:0000256" key="5">
    <source>
        <dbReference type="RuleBase" id="RU363041"/>
    </source>
</evidence>
<keyword evidence="4 5" id="KW-0472">Membrane</keyword>
<comment type="caution">
    <text evidence="6">The sequence shown here is derived from an EMBL/GenBank/DDBJ whole genome shotgun (WGS) entry which is preliminary data.</text>
</comment>
<evidence type="ECO:0000256" key="4">
    <source>
        <dbReference type="ARBA" id="ARBA00023136"/>
    </source>
</evidence>
<keyword evidence="7" id="KW-1185">Reference proteome</keyword>
<dbReference type="PANTHER" id="PTHR43701:SF2">
    <property type="entry name" value="MEMBRANE TRANSPORTER PROTEIN YJNA-RELATED"/>
    <property type="match status" value="1"/>
</dbReference>
<keyword evidence="2 5" id="KW-0812">Transmembrane</keyword>
<feature type="transmembrane region" description="Helical" evidence="5">
    <location>
        <begin position="221"/>
        <end position="241"/>
    </location>
</feature>
<evidence type="ECO:0000313" key="7">
    <source>
        <dbReference type="Proteomes" id="UP001184150"/>
    </source>
</evidence>
<comment type="similarity">
    <text evidence="5">Belongs to the 4-toluene sulfonate uptake permease (TSUP) (TC 2.A.102) family.</text>
</comment>
<feature type="transmembrane region" description="Helical" evidence="5">
    <location>
        <begin position="75"/>
        <end position="96"/>
    </location>
</feature>
<comment type="subcellular location">
    <subcellularLocation>
        <location evidence="5">Cell membrane</location>
        <topology evidence="5">Multi-pass membrane protein</topology>
    </subcellularLocation>
    <subcellularLocation>
        <location evidence="1">Membrane</location>
        <topology evidence="1">Multi-pass membrane protein</topology>
    </subcellularLocation>
</comment>
<dbReference type="Pfam" id="PF01925">
    <property type="entry name" value="TauE"/>
    <property type="match status" value="1"/>
</dbReference>
<feature type="transmembrane region" description="Helical" evidence="5">
    <location>
        <begin position="152"/>
        <end position="185"/>
    </location>
</feature>
<accession>A0ABU1MNB2</accession>
<dbReference type="EMBL" id="JAVDRD010000006">
    <property type="protein sequence ID" value="MDR6511833.1"/>
    <property type="molecule type" value="Genomic_DNA"/>
</dbReference>
<evidence type="ECO:0000256" key="1">
    <source>
        <dbReference type="ARBA" id="ARBA00004141"/>
    </source>
</evidence>
<evidence type="ECO:0000313" key="6">
    <source>
        <dbReference type="EMBL" id="MDR6511833.1"/>
    </source>
</evidence>
<name>A0ABU1MNB2_9SPHN</name>
<gene>
    <name evidence="6" type="ORF">J2792_002709</name>
</gene>
<sequence length="266" mass="27112">MFAHFDALHAVAGLLVGILVGLTGVGGGSLMTPILVLIFGINPGTAVGTDLLFASLTKVVGSTVHGKRNTIDWPIMARLAAGSVPAAIAALVVLSWAGKVGGHTSRTILLVLGVMLILTSIATLFQKRIVAMVRHVDATQVGLGTTDEAKPVWATVLLGAVLGVLVSISSVGAGAIGVTALLMLYPTLRISRIVGTDIAHAVPLTMVAGFGHWIIGDVNLALLAALLLGSVPGVIIGSLLSTRAPDRILRPALAAVLFVSGIKLLT</sequence>
<dbReference type="RefSeq" id="WP_309805585.1">
    <property type="nucleotide sequence ID" value="NZ_JAVDRD010000006.1"/>
</dbReference>
<keyword evidence="5" id="KW-1003">Cell membrane</keyword>
<organism evidence="6 7">
    <name type="scientific">Novosphingobium capsulatum</name>
    <dbReference type="NCBI Taxonomy" id="13688"/>
    <lineage>
        <taxon>Bacteria</taxon>
        <taxon>Pseudomonadati</taxon>
        <taxon>Pseudomonadota</taxon>
        <taxon>Alphaproteobacteria</taxon>
        <taxon>Sphingomonadales</taxon>
        <taxon>Sphingomonadaceae</taxon>
        <taxon>Novosphingobium</taxon>
    </lineage>
</organism>
<protein>
    <recommendedName>
        <fullName evidence="5">Probable membrane transporter protein</fullName>
    </recommendedName>
</protein>
<dbReference type="InterPro" id="IPR051598">
    <property type="entry name" value="TSUP/Inactive_protease-like"/>
</dbReference>
<reference evidence="6 7" key="1">
    <citation type="submission" date="2023-07" db="EMBL/GenBank/DDBJ databases">
        <title>Sorghum-associated microbial communities from plants grown in Nebraska, USA.</title>
        <authorList>
            <person name="Schachtman D."/>
        </authorList>
    </citation>
    <scope>NUCLEOTIDE SEQUENCE [LARGE SCALE GENOMIC DNA]</scope>
    <source>
        <strain evidence="6 7">DS1027</strain>
    </source>
</reference>
<dbReference type="Proteomes" id="UP001184150">
    <property type="component" value="Unassembled WGS sequence"/>
</dbReference>
<keyword evidence="3 5" id="KW-1133">Transmembrane helix</keyword>
<proteinExistence type="inferred from homology"/>
<dbReference type="PANTHER" id="PTHR43701">
    <property type="entry name" value="MEMBRANE TRANSPORTER PROTEIN MJ0441-RELATED"/>
    <property type="match status" value="1"/>
</dbReference>